<dbReference type="AlphaFoldDB" id="A0A9X0AHL3"/>
<feature type="region of interest" description="Disordered" evidence="3">
    <location>
        <begin position="59"/>
        <end position="88"/>
    </location>
</feature>
<dbReference type="PANTHER" id="PTHR42760:SF133">
    <property type="entry name" value="3-OXOACYL-[ACYL-CARRIER-PROTEIN] REDUCTASE"/>
    <property type="match status" value="1"/>
</dbReference>
<proteinExistence type="inferred from homology"/>
<evidence type="ECO:0000313" key="5">
    <source>
        <dbReference type="Proteomes" id="UP001152300"/>
    </source>
</evidence>
<keyword evidence="5" id="KW-1185">Reference proteome</keyword>
<organism evidence="4 5">
    <name type="scientific">Sclerotinia nivalis</name>
    <dbReference type="NCBI Taxonomy" id="352851"/>
    <lineage>
        <taxon>Eukaryota</taxon>
        <taxon>Fungi</taxon>
        <taxon>Dikarya</taxon>
        <taxon>Ascomycota</taxon>
        <taxon>Pezizomycotina</taxon>
        <taxon>Leotiomycetes</taxon>
        <taxon>Helotiales</taxon>
        <taxon>Sclerotiniaceae</taxon>
        <taxon>Sclerotinia</taxon>
    </lineage>
</organism>
<gene>
    <name evidence="4" type="ORF">OCU04_008207</name>
</gene>
<comment type="caution">
    <text evidence="4">The sequence shown here is derived from an EMBL/GenBank/DDBJ whole genome shotgun (WGS) entry which is preliminary data.</text>
</comment>
<evidence type="ECO:0000256" key="1">
    <source>
        <dbReference type="ARBA" id="ARBA00006484"/>
    </source>
</evidence>
<dbReference type="InterPro" id="IPR036291">
    <property type="entry name" value="NAD(P)-bd_dom_sf"/>
</dbReference>
<dbReference type="GO" id="GO:0048038">
    <property type="term" value="F:quinone binding"/>
    <property type="evidence" value="ECO:0007669"/>
    <property type="project" value="TreeGrafter"/>
</dbReference>
<comment type="similarity">
    <text evidence="1">Belongs to the short-chain dehydrogenases/reductases (SDR) family.</text>
</comment>
<dbReference type="GO" id="GO:0006633">
    <property type="term" value="P:fatty acid biosynthetic process"/>
    <property type="evidence" value="ECO:0007669"/>
    <property type="project" value="TreeGrafter"/>
</dbReference>
<evidence type="ECO:0000256" key="2">
    <source>
        <dbReference type="ARBA" id="ARBA00023002"/>
    </source>
</evidence>
<sequence length="308" mass="33232">MSRGLCTGTGMGMGISLRRKAEYLLASTFRGGNYGSLGMGMRFANSGFSLGLRSRARGFSTGSSSRSSSASGSSSPSSTFSTNTNGTTITASPFANKTILVTGASRGIGRAIAQRFGGDGGRMVLVGRNRVGLESLGVEIRKVREERDREALERGDYEIDEEGVGEEMVGGKGIGEDGIDIDIVCGDVGKREFWEEEFGRGKRADGHPKPKIDILINAAGLTHSSPLITTSPSLIENILQTNLMGTIWGCKIIGKDMLRRREGMLFYFLSSFLFLCSFSPPSENEGVFLGFLMMFEEGRFVGIFIIFQ</sequence>
<dbReference type="EMBL" id="JAPEIS010000009">
    <property type="protein sequence ID" value="KAJ8062960.1"/>
    <property type="molecule type" value="Genomic_DNA"/>
</dbReference>
<protein>
    <submittedName>
        <fullName evidence="4">Uncharacterized protein</fullName>
    </submittedName>
</protein>
<reference evidence="4" key="1">
    <citation type="submission" date="2022-11" db="EMBL/GenBank/DDBJ databases">
        <title>Genome Resource of Sclerotinia nivalis Strain SnTB1, a Plant Pathogen Isolated from American Ginseng.</title>
        <authorList>
            <person name="Fan S."/>
        </authorList>
    </citation>
    <scope>NUCLEOTIDE SEQUENCE</scope>
    <source>
        <strain evidence="4">SnTB1</strain>
    </source>
</reference>
<dbReference type="Proteomes" id="UP001152300">
    <property type="component" value="Unassembled WGS sequence"/>
</dbReference>
<dbReference type="PANTHER" id="PTHR42760">
    <property type="entry name" value="SHORT-CHAIN DEHYDROGENASES/REDUCTASES FAMILY MEMBER"/>
    <property type="match status" value="1"/>
</dbReference>
<dbReference type="Pfam" id="PF00106">
    <property type="entry name" value="adh_short"/>
    <property type="match status" value="2"/>
</dbReference>
<dbReference type="Gene3D" id="3.40.50.720">
    <property type="entry name" value="NAD(P)-binding Rossmann-like Domain"/>
    <property type="match status" value="1"/>
</dbReference>
<evidence type="ECO:0000313" key="4">
    <source>
        <dbReference type="EMBL" id="KAJ8062960.1"/>
    </source>
</evidence>
<keyword evidence="2" id="KW-0560">Oxidoreductase</keyword>
<dbReference type="OrthoDB" id="1669814at2759"/>
<dbReference type="InterPro" id="IPR002347">
    <property type="entry name" value="SDR_fam"/>
</dbReference>
<accession>A0A9X0AHL3</accession>
<evidence type="ECO:0000256" key="3">
    <source>
        <dbReference type="SAM" id="MobiDB-lite"/>
    </source>
</evidence>
<dbReference type="GO" id="GO:0016616">
    <property type="term" value="F:oxidoreductase activity, acting on the CH-OH group of donors, NAD or NADP as acceptor"/>
    <property type="evidence" value="ECO:0007669"/>
    <property type="project" value="TreeGrafter"/>
</dbReference>
<dbReference type="SUPFAM" id="SSF51735">
    <property type="entry name" value="NAD(P)-binding Rossmann-fold domains"/>
    <property type="match status" value="1"/>
</dbReference>
<dbReference type="CDD" id="cd05233">
    <property type="entry name" value="SDR_c"/>
    <property type="match status" value="1"/>
</dbReference>
<name>A0A9X0AHL3_9HELO</name>